<proteinExistence type="predicted"/>
<dbReference type="EMBL" id="CSBK01002252">
    <property type="protein sequence ID" value="COZ64236.1"/>
    <property type="molecule type" value="Genomic_DNA"/>
</dbReference>
<dbReference type="Proteomes" id="UP000046947">
    <property type="component" value="Unassembled WGS sequence"/>
</dbReference>
<organism evidence="3 4">
    <name type="scientific">Mycobacterium tuberculosis</name>
    <dbReference type="NCBI Taxonomy" id="1773"/>
    <lineage>
        <taxon>Bacteria</taxon>
        <taxon>Bacillati</taxon>
        <taxon>Actinomycetota</taxon>
        <taxon>Actinomycetes</taxon>
        <taxon>Mycobacteriales</taxon>
        <taxon>Mycobacteriaceae</taxon>
        <taxon>Mycobacterium</taxon>
        <taxon>Mycobacterium tuberculosis complex</taxon>
    </lineage>
</organism>
<reference evidence="4 5" key="2">
    <citation type="submission" date="2015-03" db="EMBL/GenBank/DDBJ databases">
        <authorList>
            <consortium name="Pathogen Informatics"/>
        </authorList>
    </citation>
    <scope>NUCLEOTIDE SEQUENCE [LARGE SCALE GENOMIC DNA]</scope>
    <source>
        <strain evidence="2 5">C09601061</strain>
        <strain evidence="1 6">H09601792</strain>
        <strain evidence="4">N09902308</strain>
    </source>
</reference>
<dbReference type="EMBL" id="CFOH01001296">
    <property type="protein sequence ID" value="CFE82959.1"/>
    <property type="molecule type" value="Genomic_DNA"/>
</dbReference>
<protein>
    <submittedName>
        <fullName evidence="3">Uncharacterized protein</fullName>
    </submittedName>
</protein>
<gene>
    <name evidence="2" type="ORF">ERS007657_00603</name>
    <name evidence="1" type="ORF">ERS007688_04400</name>
    <name evidence="3" type="ORF">ERS007739_03980</name>
</gene>
<evidence type="ECO:0000313" key="6">
    <source>
        <dbReference type="Proteomes" id="UP000046947"/>
    </source>
</evidence>
<sequence>MGLFDDLVRLGDQVRVFDDFALLGFLKPRILKCPPFRGGYYRGHDLHHAERNVAHLRIARGPFDCRMRAG</sequence>
<reference evidence="3" key="1">
    <citation type="submission" date="2015-03" db="EMBL/GenBank/DDBJ databases">
        <authorList>
            <consortium name="Pathogen Informatics"/>
            <person name="Murphy D."/>
        </authorList>
    </citation>
    <scope>NUCLEOTIDE SEQUENCE</scope>
    <source>
        <strain evidence="3">N09902308</strain>
    </source>
</reference>
<evidence type="ECO:0000313" key="4">
    <source>
        <dbReference type="Proteomes" id="UP000039021"/>
    </source>
</evidence>
<accession>A0A655ELJ7</accession>
<dbReference type="Proteomes" id="UP000039021">
    <property type="component" value="Unassembled WGS sequence"/>
</dbReference>
<name>A0A655ELJ7_MYCTX</name>
<evidence type="ECO:0000313" key="2">
    <source>
        <dbReference type="EMBL" id="CFR68068.1"/>
    </source>
</evidence>
<evidence type="ECO:0000313" key="1">
    <source>
        <dbReference type="EMBL" id="CFE82959.1"/>
    </source>
</evidence>
<evidence type="ECO:0000313" key="5">
    <source>
        <dbReference type="Proteomes" id="UP000046680"/>
    </source>
</evidence>
<evidence type="ECO:0000313" key="3">
    <source>
        <dbReference type="EMBL" id="COZ64236.1"/>
    </source>
</evidence>
<dbReference type="Proteomes" id="UP000046680">
    <property type="component" value="Unassembled WGS sequence"/>
</dbReference>
<dbReference type="EMBL" id="CGCX01000136">
    <property type="protein sequence ID" value="CFR68068.1"/>
    <property type="molecule type" value="Genomic_DNA"/>
</dbReference>
<dbReference type="AlphaFoldDB" id="A0A655ELJ7"/>